<feature type="transmembrane region" description="Helical" evidence="1">
    <location>
        <begin position="145"/>
        <end position="164"/>
    </location>
</feature>
<dbReference type="RefSeq" id="WP_280654423.1">
    <property type="nucleotide sequence ID" value="NZ_JANQDH010000051.1"/>
</dbReference>
<organism evidence="2 3">
    <name type="scientific">Chrysosporum bergii ANA360D</name>
    <dbReference type="NCBI Taxonomy" id="617107"/>
    <lineage>
        <taxon>Bacteria</taxon>
        <taxon>Bacillati</taxon>
        <taxon>Cyanobacteriota</taxon>
        <taxon>Cyanophyceae</taxon>
        <taxon>Nostocales</taxon>
        <taxon>Nodulariaceae</taxon>
        <taxon>Chrysosporum</taxon>
    </lineage>
</organism>
<keyword evidence="3" id="KW-1185">Reference proteome</keyword>
<gene>
    <name evidence="2" type="ORF">NWP17_08225</name>
</gene>
<keyword evidence="1" id="KW-1133">Transmembrane helix</keyword>
<name>A0AA43GT18_9CYAN</name>
<dbReference type="AlphaFoldDB" id="A0AA43GT18"/>
<accession>A0AA43GT18</accession>
<proteinExistence type="predicted"/>
<evidence type="ECO:0000313" key="2">
    <source>
        <dbReference type="EMBL" id="MDH6060422.1"/>
    </source>
</evidence>
<keyword evidence="1" id="KW-0812">Transmembrane</keyword>
<dbReference type="Proteomes" id="UP001159387">
    <property type="component" value="Unassembled WGS sequence"/>
</dbReference>
<keyword evidence="1" id="KW-0472">Membrane</keyword>
<reference evidence="2 3" key="1">
    <citation type="journal article" date="2023" name="J. Phycol.">
        <title>Chrysosporum ovalisporum is synonymous with the true-branching cyanobacterium Umezakia natans (Nostocales/Aphanizomenonaceae).</title>
        <authorList>
            <person name="McGregor G.B."/>
            <person name="Sendall B.C."/>
            <person name="Niiyama Y."/>
            <person name="Tuji A."/>
            <person name="Willis A."/>
        </authorList>
    </citation>
    <scope>NUCLEOTIDE SEQUENCE [LARGE SCALE GENOMIC DNA]</scope>
    <source>
        <strain evidence="2 3">ANA360D</strain>
    </source>
</reference>
<sequence length="559" mass="63520">MKVAVQQEDLQLLAITLQEQVLAKVPSGEVFQIKCAVKKDQLMILTQHPEEVTVDGQNIFVVLKQALQSLPTYRDQQVQCFIRILGQELPYARCSYIIQPQEEITSSSLIHIPSTIENEPEEIFDCFPDPPDLWTTPPQRPVKSLLLGIILLGICVFGSGFYFLTRPCVMLECQEMQTALSINWKYRQLIGSIKEENQLVAIQQQLKTVSTNLGNIPRWSPRYRQAEELKTSLSMHSDKINQVITALQVANVAEKKMQTPVTSTEELTSIQHSWRQAIAPLEAIPPTDELYGLVKPRLSKFRVSLQTVNQQLLTEEKWLKKLNDAEAVAIVAQERAATAKSVNDWQKARSTWQVVINGLNMIPPNSPAYPEAQKLLLNYQLQLARTRDRATTEEIAARSYQQAMNTADQAKTYEQNNQWQIAVTYWEQALQSAKQVAKNTFYYNQSQNLVVTYSTALEQAQEQLQSIINWQKVGQDLDKTCVREIRVCTFTINNSGIAVSLTPDYERVLETTLSESDLQTTNHWYILQEALSAIGDNARMPVFIYDTKGQGIYTHIPQG</sequence>
<evidence type="ECO:0000313" key="3">
    <source>
        <dbReference type="Proteomes" id="UP001159387"/>
    </source>
</evidence>
<protein>
    <submittedName>
        <fullName evidence="2">Uncharacterized protein</fullName>
    </submittedName>
</protein>
<evidence type="ECO:0000256" key="1">
    <source>
        <dbReference type="SAM" id="Phobius"/>
    </source>
</evidence>
<comment type="caution">
    <text evidence="2">The sequence shown here is derived from an EMBL/GenBank/DDBJ whole genome shotgun (WGS) entry which is preliminary data.</text>
</comment>
<dbReference type="EMBL" id="JANQDH010000051">
    <property type="protein sequence ID" value="MDH6060422.1"/>
    <property type="molecule type" value="Genomic_DNA"/>
</dbReference>